<evidence type="ECO:0000256" key="3">
    <source>
        <dbReference type="ARBA" id="ARBA00022801"/>
    </source>
</evidence>
<evidence type="ECO:0000256" key="4">
    <source>
        <dbReference type="ARBA" id="ARBA00023134"/>
    </source>
</evidence>
<dbReference type="GO" id="GO:0016020">
    <property type="term" value="C:membrane"/>
    <property type="evidence" value="ECO:0007669"/>
    <property type="project" value="InterPro"/>
</dbReference>
<dbReference type="RefSeq" id="XP_018081936.1">
    <property type="nucleotide sequence ID" value="XM_018226447.2"/>
</dbReference>
<dbReference type="PANTHER" id="PTHR32341">
    <property type="entry name" value="INTERFERON-INDUCIBLE GTPASE"/>
    <property type="match status" value="1"/>
</dbReference>
<evidence type="ECO:0000256" key="1">
    <source>
        <dbReference type="ARBA" id="ARBA00005429"/>
    </source>
</evidence>
<dbReference type="InterPro" id="IPR030385">
    <property type="entry name" value="G_IRG_dom"/>
</dbReference>
<dbReference type="GeneID" id="108696800"/>
<reference evidence="6" key="1">
    <citation type="submission" date="2025-08" db="UniProtKB">
        <authorList>
            <consortium name="RefSeq"/>
        </authorList>
    </citation>
    <scope>IDENTIFICATION</scope>
    <source>
        <strain evidence="6">J_2021</strain>
        <tissue evidence="6">Erythrocytes</tissue>
    </source>
</reference>
<dbReference type="KEGG" id="xla:108696800"/>
<protein>
    <submittedName>
        <fullName evidence="6">Uncharacterized protein LOC108696800</fullName>
    </submittedName>
</protein>
<dbReference type="AlphaFoldDB" id="A0A1L8FNT7"/>
<dbReference type="PaxDb" id="8355-A0A1L8FNT7"/>
<dbReference type="InterPro" id="IPR051515">
    <property type="entry name" value="IRG"/>
</dbReference>
<dbReference type="OMA" id="KDVWGKT"/>
<dbReference type="Gene3D" id="3.40.50.300">
    <property type="entry name" value="P-loop containing nucleotide triphosphate hydrolases"/>
    <property type="match status" value="1"/>
</dbReference>
<evidence type="ECO:0000313" key="6">
    <source>
        <dbReference type="RefSeq" id="XP_018081936.1"/>
    </source>
</evidence>
<dbReference type="OrthoDB" id="422720at2759"/>
<dbReference type="STRING" id="8355.A0A1L8FNT7"/>
<gene>
    <name evidence="6" type="primary">LOC108696800</name>
</gene>
<dbReference type="SUPFAM" id="SSF52540">
    <property type="entry name" value="P-loop containing nucleoside triphosphate hydrolases"/>
    <property type="match status" value="1"/>
</dbReference>
<dbReference type="Bgee" id="108696800">
    <property type="expression patterns" value="Expressed in brain and 18 other cell types or tissues"/>
</dbReference>
<dbReference type="PANTHER" id="PTHR32341:SF16">
    <property type="match status" value="1"/>
</dbReference>
<accession>A0A1L8FNT7</accession>
<dbReference type="InterPro" id="IPR007743">
    <property type="entry name" value="Immunity-related_GTPase-like"/>
</dbReference>
<keyword evidence="4" id="KW-0342">GTP-binding</keyword>
<name>A0A1L8FNT7_XENLA</name>
<comment type="similarity">
    <text evidence="1">Belongs to the TRAFAC class dynamin-like GTPase superfamily. IRG family.</text>
</comment>
<dbReference type="InterPro" id="IPR027417">
    <property type="entry name" value="P-loop_NTPase"/>
</dbReference>
<dbReference type="CTD" id="108696800"/>
<dbReference type="Proteomes" id="UP000186698">
    <property type="component" value="Chromosome 7L"/>
</dbReference>
<dbReference type="GO" id="GO:0005525">
    <property type="term" value="F:GTP binding"/>
    <property type="evidence" value="ECO:0007669"/>
    <property type="project" value="UniProtKB-KW"/>
</dbReference>
<keyword evidence="3" id="KW-0378">Hydrolase</keyword>
<keyword evidence="2" id="KW-0547">Nucleotide-binding</keyword>
<dbReference type="GO" id="GO:0016787">
    <property type="term" value="F:hydrolase activity"/>
    <property type="evidence" value="ECO:0007669"/>
    <property type="project" value="UniProtKB-KW"/>
</dbReference>
<evidence type="ECO:0000256" key="2">
    <source>
        <dbReference type="ARBA" id="ARBA00022741"/>
    </source>
</evidence>
<dbReference type="PROSITE" id="PS51716">
    <property type="entry name" value="G_IRG"/>
    <property type="match status" value="1"/>
</dbReference>
<evidence type="ECO:0000313" key="5">
    <source>
        <dbReference type="Proteomes" id="UP000186698"/>
    </source>
</evidence>
<organism evidence="5 6">
    <name type="scientific">Xenopus laevis</name>
    <name type="common">African clawed frog</name>
    <dbReference type="NCBI Taxonomy" id="8355"/>
    <lineage>
        <taxon>Eukaryota</taxon>
        <taxon>Metazoa</taxon>
        <taxon>Chordata</taxon>
        <taxon>Craniata</taxon>
        <taxon>Vertebrata</taxon>
        <taxon>Euteleostomi</taxon>
        <taxon>Amphibia</taxon>
        <taxon>Batrachia</taxon>
        <taxon>Anura</taxon>
        <taxon>Pipoidea</taxon>
        <taxon>Pipidae</taxon>
        <taxon>Xenopodinae</taxon>
        <taxon>Xenopus</taxon>
        <taxon>Xenopus</taxon>
    </lineage>
</organism>
<sequence>MEQNSVSGIEQAADMTDTQIPAIAASGPPDPFSLPESLNFSVAIIGPKGSGKSTLARALAHQTEQFSSGFLESYFKGEEGSHEVSKYPYPPLPNVTVLDYPGYTATDSVASYLDGIKLDSVQYLLVTVGGAISDTELQLLGTLKQKGKQHCMVQTHTDLLLHTEKRRQGKSYWRGQTLQGMKSRVEEDLGGAGLQGCRAFLLSALEPQSFDFPAMKDYMEGEILQWPRSVEDNTENQWQELVSVFEMPCDQEGLVEFPPYLSILLDIPPPVPAIVGVAGSNKETILHGLSDPPISGLLIKALPGPGSPPLPVEQYLQNLQLESCDVYLIVESGLDNSFRATLVEALVAAGKHCMLIGGEGNHSGGEKKPGHDDEGKRGATDLSGLKVALEKGAPQLVRERLLHCLPSIVAQLVRREQRRIMMGVYDLCLDVCTKAFYGQIPQALSSLSAALSSFRSRFGLDEDSISRIAQVTGCSAEDLHSEIHCPLALPLSTDQLQQMVSQPLSLSELVWSYVPIWGGTETAPTLSSERTYRLLVESVFGMAQDAERVLLRGCTKQKGTKESAVTCHWPCI</sequence>
<dbReference type="Pfam" id="PF05049">
    <property type="entry name" value="IIGP"/>
    <property type="match status" value="1"/>
</dbReference>
<proteinExistence type="inferred from homology"/>
<keyword evidence="5" id="KW-1185">Reference proteome</keyword>